<reference evidence="3" key="2">
    <citation type="submission" date="2019-10" db="EMBL/GenBank/DDBJ databases">
        <title>A de novo genome assembly of a pear dwarfing rootstock.</title>
        <authorList>
            <person name="Wang F."/>
            <person name="Wang J."/>
            <person name="Li S."/>
            <person name="Zhang Y."/>
            <person name="Fang M."/>
            <person name="Ma L."/>
            <person name="Zhao Y."/>
            <person name="Jiang S."/>
        </authorList>
    </citation>
    <scope>NUCLEOTIDE SEQUENCE [LARGE SCALE GENOMIC DNA]</scope>
</reference>
<dbReference type="AlphaFoldDB" id="A0A5N5F3X7"/>
<evidence type="ECO:0000256" key="1">
    <source>
        <dbReference type="SAM" id="MobiDB-lite"/>
    </source>
</evidence>
<keyword evidence="3" id="KW-1185">Reference proteome</keyword>
<accession>A0A5N5F3X7</accession>
<protein>
    <submittedName>
        <fullName evidence="2">Uncharacterized protein</fullName>
    </submittedName>
</protein>
<proteinExistence type="predicted"/>
<reference evidence="2 3" key="1">
    <citation type="submission" date="2019-09" db="EMBL/GenBank/DDBJ databases">
        <authorList>
            <person name="Ou C."/>
        </authorList>
    </citation>
    <scope>NUCLEOTIDE SEQUENCE [LARGE SCALE GENOMIC DNA]</scope>
    <source>
        <strain evidence="2">S2</strain>
        <tissue evidence="2">Leaf</tissue>
    </source>
</reference>
<feature type="region of interest" description="Disordered" evidence="1">
    <location>
        <begin position="189"/>
        <end position="213"/>
    </location>
</feature>
<sequence>MVVICEYGVWVGERLAGSLSEVTGRRWFRMGELGLRKIGKSFYSKRKEKEREGESKEWRRRLSWRERQRKERDQVREKRASWAREWAPPQATSTLNGEIDRKTDGGLVGLGDRIEFGDLEGDEVEGQDAGVKIEVEDVAKKGNEDDDVDEIKAEVEEVLDFENDEEPIVINGDPEVILTLDLVEEKGEELHERELEMDEEKDAVGTDLEKGGR</sequence>
<dbReference type="Proteomes" id="UP000327157">
    <property type="component" value="Chromosome 1"/>
</dbReference>
<name>A0A5N5F3X7_9ROSA</name>
<gene>
    <name evidence="2" type="ORF">D8674_000383</name>
</gene>
<feature type="compositionally biased region" description="Basic and acidic residues" evidence="1">
    <location>
        <begin position="202"/>
        <end position="213"/>
    </location>
</feature>
<comment type="caution">
    <text evidence="2">The sequence shown here is derived from an EMBL/GenBank/DDBJ whole genome shotgun (WGS) entry which is preliminary data.</text>
</comment>
<organism evidence="2 3">
    <name type="scientific">Pyrus ussuriensis x Pyrus communis</name>
    <dbReference type="NCBI Taxonomy" id="2448454"/>
    <lineage>
        <taxon>Eukaryota</taxon>
        <taxon>Viridiplantae</taxon>
        <taxon>Streptophyta</taxon>
        <taxon>Embryophyta</taxon>
        <taxon>Tracheophyta</taxon>
        <taxon>Spermatophyta</taxon>
        <taxon>Magnoliopsida</taxon>
        <taxon>eudicotyledons</taxon>
        <taxon>Gunneridae</taxon>
        <taxon>Pentapetalae</taxon>
        <taxon>rosids</taxon>
        <taxon>fabids</taxon>
        <taxon>Rosales</taxon>
        <taxon>Rosaceae</taxon>
        <taxon>Amygdaloideae</taxon>
        <taxon>Maleae</taxon>
        <taxon>Pyrus</taxon>
    </lineage>
</organism>
<reference evidence="2 3" key="3">
    <citation type="submission" date="2019-11" db="EMBL/GenBank/DDBJ databases">
        <title>A de novo genome assembly of a pear dwarfing rootstock.</title>
        <authorList>
            <person name="Wang F."/>
            <person name="Wang J."/>
            <person name="Li S."/>
            <person name="Zhang Y."/>
            <person name="Fang M."/>
            <person name="Ma L."/>
            <person name="Zhao Y."/>
            <person name="Jiang S."/>
        </authorList>
    </citation>
    <scope>NUCLEOTIDE SEQUENCE [LARGE SCALE GENOMIC DNA]</scope>
    <source>
        <strain evidence="2">S2</strain>
        <tissue evidence="2">Leaf</tissue>
    </source>
</reference>
<evidence type="ECO:0000313" key="2">
    <source>
        <dbReference type="EMBL" id="KAB2597463.1"/>
    </source>
</evidence>
<evidence type="ECO:0000313" key="3">
    <source>
        <dbReference type="Proteomes" id="UP000327157"/>
    </source>
</evidence>
<dbReference type="EMBL" id="SMOL01000768">
    <property type="protein sequence ID" value="KAB2597463.1"/>
    <property type="molecule type" value="Genomic_DNA"/>
</dbReference>